<proteinExistence type="inferred from homology"/>
<evidence type="ECO:0000256" key="1">
    <source>
        <dbReference type="ARBA" id="ARBA00001946"/>
    </source>
</evidence>
<evidence type="ECO:0000313" key="15">
    <source>
        <dbReference type="EMBL" id="TPX16641.1"/>
    </source>
</evidence>
<dbReference type="Proteomes" id="UP000319257">
    <property type="component" value="Unassembled WGS sequence"/>
</dbReference>
<feature type="region of interest" description="Disordered" evidence="13">
    <location>
        <begin position="32"/>
        <end position="53"/>
    </location>
</feature>
<accession>A0A507BI32</accession>
<keyword evidence="6" id="KW-0808">Transferase</keyword>
<comment type="subcellular location">
    <subcellularLocation>
        <location evidence="2">Endoplasmic reticulum membrane</location>
    </subcellularLocation>
</comment>
<comment type="similarity">
    <text evidence="4">Belongs to the UPP synthase family.</text>
</comment>
<dbReference type="OrthoDB" id="19639at2759"/>
<evidence type="ECO:0000256" key="9">
    <source>
        <dbReference type="ARBA" id="ARBA00022842"/>
    </source>
</evidence>
<evidence type="ECO:0000256" key="3">
    <source>
        <dbReference type="ARBA" id="ARBA00004922"/>
    </source>
</evidence>
<dbReference type="GO" id="GO:0005789">
    <property type="term" value="C:endoplasmic reticulum membrane"/>
    <property type="evidence" value="ECO:0007669"/>
    <property type="project" value="UniProtKB-SubCell"/>
</dbReference>
<feature type="transmembrane region" description="Helical" evidence="14">
    <location>
        <begin position="65"/>
        <end position="83"/>
    </location>
</feature>
<comment type="pathway">
    <text evidence="3">Protein modification; protein glycosylation.</text>
</comment>
<sequence length="333" mass="38139">MPFTAKDTDLYRRDEKFGHKLLTKEERTRLLQPYLPTPPSRSPSRRHSRRRDGGSRFQVRRFIRAQLNVFFFTIIHTIFSLYIRIRQAYHAVRDQVYSIMYYHHRTPEIIERDVKDLMRLPKHLSVILKLEDDGRGGAELERLVNEVADLAAWCASAGIPMLSVYEKTGILKSYLPETHRAVSQKLAAYFGRVHPALTLRAPHVPSIESAPSTRERGREDTDEGHISIMLLSAEDGRDSLVDLTKTLAEMAQRSKISAADVSIDLIDAELSEGVMGEPDLLLLFSPNVELSGYPPWQIRLTEIFHVEDNQGVGYQVFLRGLRKYAQAQMRLGK</sequence>
<dbReference type="SUPFAM" id="SSF64005">
    <property type="entry name" value="Undecaprenyl diphosphate synthase"/>
    <property type="match status" value="1"/>
</dbReference>
<dbReference type="STRING" id="1093900.A0A507BI32"/>
<dbReference type="PANTHER" id="PTHR21528">
    <property type="entry name" value="DEHYDRODOLICHYL DIPHOSPHATE SYNTHASE COMPLEX SUBUNIT NUS1"/>
    <property type="match status" value="1"/>
</dbReference>
<comment type="cofactor">
    <cofactor evidence="1">
        <name>Mg(2+)</name>
        <dbReference type="ChEBI" id="CHEBI:18420"/>
    </cofactor>
</comment>
<keyword evidence="7 14" id="KW-0812">Transmembrane</keyword>
<organism evidence="15 16">
    <name type="scientific">Thyridium curvatum</name>
    <dbReference type="NCBI Taxonomy" id="1093900"/>
    <lineage>
        <taxon>Eukaryota</taxon>
        <taxon>Fungi</taxon>
        <taxon>Dikarya</taxon>
        <taxon>Ascomycota</taxon>
        <taxon>Pezizomycotina</taxon>
        <taxon>Sordariomycetes</taxon>
        <taxon>Sordariomycetidae</taxon>
        <taxon>Thyridiales</taxon>
        <taxon>Thyridiaceae</taxon>
        <taxon>Thyridium</taxon>
    </lineage>
</organism>
<evidence type="ECO:0000313" key="16">
    <source>
        <dbReference type="Proteomes" id="UP000319257"/>
    </source>
</evidence>
<dbReference type="InterPro" id="IPR038887">
    <property type="entry name" value="Nus1/NgBR"/>
</dbReference>
<gene>
    <name evidence="15" type="ORF">E0L32_003582</name>
</gene>
<dbReference type="EMBL" id="SKBQ01000016">
    <property type="protein sequence ID" value="TPX16641.1"/>
    <property type="molecule type" value="Genomic_DNA"/>
</dbReference>
<dbReference type="EC" id="2.5.1.87" evidence="5"/>
<name>A0A507BI32_9PEZI</name>
<evidence type="ECO:0000256" key="12">
    <source>
        <dbReference type="ARBA" id="ARBA00047353"/>
    </source>
</evidence>
<evidence type="ECO:0000256" key="5">
    <source>
        <dbReference type="ARBA" id="ARBA00012596"/>
    </source>
</evidence>
<evidence type="ECO:0000256" key="8">
    <source>
        <dbReference type="ARBA" id="ARBA00022824"/>
    </source>
</evidence>
<dbReference type="RefSeq" id="XP_030998352.1">
    <property type="nucleotide sequence ID" value="XM_031137898.1"/>
</dbReference>
<dbReference type="FunCoup" id="A0A507BI32">
    <property type="interactions" value="255"/>
</dbReference>
<keyword evidence="8" id="KW-0256">Endoplasmic reticulum</keyword>
<evidence type="ECO:0000256" key="11">
    <source>
        <dbReference type="ARBA" id="ARBA00023136"/>
    </source>
</evidence>
<evidence type="ECO:0000256" key="14">
    <source>
        <dbReference type="SAM" id="Phobius"/>
    </source>
</evidence>
<dbReference type="PANTHER" id="PTHR21528:SF0">
    <property type="entry name" value="DEHYDRODOLICHYL DIPHOSPHATE SYNTHASE COMPLEX SUBUNIT NUS1"/>
    <property type="match status" value="1"/>
</dbReference>
<dbReference type="GO" id="GO:0045547">
    <property type="term" value="F:ditrans,polycis-polyprenyl diphosphate synthase [(2E,6E)-farnesyl diphosphate specific] activity"/>
    <property type="evidence" value="ECO:0007669"/>
    <property type="project" value="UniProtKB-EC"/>
</dbReference>
<keyword evidence="9" id="KW-0460">Magnesium</keyword>
<keyword evidence="11 14" id="KW-0472">Membrane</keyword>
<evidence type="ECO:0000256" key="4">
    <source>
        <dbReference type="ARBA" id="ARBA00005432"/>
    </source>
</evidence>
<comment type="caution">
    <text evidence="15">The sequence shown here is derived from an EMBL/GenBank/DDBJ whole genome shotgun (WGS) entry which is preliminary data.</text>
</comment>
<evidence type="ECO:0000256" key="13">
    <source>
        <dbReference type="SAM" id="MobiDB-lite"/>
    </source>
</evidence>
<evidence type="ECO:0000256" key="7">
    <source>
        <dbReference type="ARBA" id="ARBA00022692"/>
    </source>
</evidence>
<evidence type="ECO:0000256" key="10">
    <source>
        <dbReference type="ARBA" id="ARBA00022989"/>
    </source>
</evidence>
<dbReference type="Gene3D" id="3.40.1180.10">
    <property type="entry name" value="Decaprenyl diphosphate synthase-like"/>
    <property type="match status" value="1"/>
</dbReference>
<keyword evidence="10 14" id="KW-1133">Transmembrane helix</keyword>
<evidence type="ECO:0000256" key="6">
    <source>
        <dbReference type="ARBA" id="ARBA00022679"/>
    </source>
</evidence>
<dbReference type="GO" id="GO:1904423">
    <property type="term" value="C:dehydrodolichyl diphosphate synthase complex"/>
    <property type="evidence" value="ECO:0007669"/>
    <property type="project" value="InterPro"/>
</dbReference>
<protein>
    <recommendedName>
        <fullName evidence="5">ditrans,polycis-polyprenyl diphosphate synthase [(2E,6E)-farnesyldiphosphate specific]</fullName>
        <ecNumber evidence="5">2.5.1.87</ecNumber>
    </recommendedName>
</protein>
<dbReference type="AlphaFoldDB" id="A0A507BI32"/>
<dbReference type="InterPro" id="IPR036424">
    <property type="entry name" value="UPP_synth-like_sf"/>
</dbReference>
<dbReference type="UniPathway" id="UPA00378"/>
<dbReference type="GeneID" id="41971029"/>
<reference evidence="15 16" key="1">
    <citation type="submission" date="2019-06" db="EMBL/GenBank/DDBJ databases">
        <title>Draft genome sequence of the filamentous fungus Phialemoniopsis curvata isolated from diesel fuel.</title>
        <authorList>
            <person name="Varaljay V.A."/>
            <person name="Lyon W.J."/>
            <person name="Crouch A.L."/>
            <person name="Drake C.E."/>
            <person name="Hollomon J.M."/>
            <person name="Nadeau L.J."/>
            <person name="Nunn H.S."/>
            <person name="Stevenson B.S."/>
            <person name="Bojanowski C.L."/>
            <person name="Crookes-Goodson W.J."/>
        </authorList>
    </citation>
    <scope>NUCLEOTIDE SEQUENCE [LARGE SCALE GENOMIC DNA]</scope>
    <source>
        <strain evidence="15 16">D216</strain>
    </source>
</reference>
<evidence type="ECO:0000256" key="2">
    <source>
        <dbReference type="ARBA" id="ARBA00004586"/>
    </source>
</evidence>
<keyword evidence="16" id="KW-1185">Reference proteome</keyword>
<dbReference type="InParanoid" id="A0A507BI32"/>
<comment type="catalytic activity">
    <reaction evidence="12">
        <text>n isopentenyl diphosphate + (2E,6E)-farnesyl diphosphate = a di-trans,poly-cis-polyprenyl diphosphate + n diphosphate</text>
        <dbReference type="Rhea" id="RHEA:53008"/>
        <dbReference type="Rhea" id="RHEA-COMP:19494"/>
        <dbReference type="ChEBI" id="CHEBI:33019"/>
        <dbReference type="ChEBI" id="CHEBI:128769"/>
        <dbReference type="ChEBI" id="CHEBI:136960"/>
        <dbReference type="ChEBI" id="CHEBI:175763"/>
        <dbReference type="EC" id="2.5.1.87"/>
    </reaction>
</comment>